<dbReference type="Gene3D" id="1.20.1720.10">
    <property type="entry name" value="Multidrug resistance protein D"/>
    <property type="match status" value="1"/>
</dbReference>
<comment type="caution">
    <text evidence="8">Lacks conserved residue(s) required for the propagation of feature annotation.</text>
</comment>
<keyword evidence="6 8" id="KW-1133">Transmembrane helix</keyword>
<dbReference type="NCBIfam" id="TIGR00710">
    <property type="entry name" value="efflux_Bcr_CflA"/>
    <property type="match status" value="1"/>
</dbReference>
<accession>A0ABU0IJY5</accession>
<dbReference type="EMBL" id="JAUSVS010000001">
    <property type="protein sequence ID" value="MDQ0462320.1"/>
    <property type="molecule type" value="Genomic_DNA"/>
</dbReference>
<feature type="transmembrane region" description="Helical" evidence="8">
    <location>
        <begin position="259"/>
        <end position="279"/>
    </location>
</feature>
<evidence type="ECO:0000259" key="9">
    <source>
        <dbReference type="PROSITE" id="PS50850"/>
    </source>
</evidence>
<protein>
    <recommendedName>
        <fullName evidence="8">Bcr/CflA family efflux transporter</fullName>
    </recommendedName>
</protein>
<dbReference type="Proteomes" id="UP001228905">
    <property type="component" value="Unassembled WGS sequence"/>
</dbReference>
<comment type="similarity">
    <text evidence="2 8">Belongs to the major facilitator superfamily. Bcr/CmlA family.</text>
</comment>
<dbReference type="PROSITE" id="PS50850">
    <property type="entry name" value="MFS"/>
    <property type="match status" value="1"/>
</dbReference>
<reference evidence="10 11" key="1">
    <citation type="submission" date="2023-07" db="EMBL/GenBank/DDBJ databases">
        <title>Genomic Encyclopedia of Type Strains, Phase IV (KMG-IV): sequencing the most valuable type-strain genomes for metagenomic binning, comparative biology and taxonomic classification.</title>
        <authorList>
            <person name="Goeker M."/>
        </authorList>
    </citation>
    <scope>NUCLEOTIDE SEQUENCE [LARGE SCALE GENOMIC DNA]</scope>
    <source>
        <strain evidence="10 11">DSM 18695</strain>
    </source>
</reference>
<feature type="transmembrane region" description="Helical" evidence="8">
    <location>
        <begin position="108"/>
        <end position="129"/>
    </location>
</feature>
<feature type="transmembrane region" description="Helical" evidence="8">
    <location>
        <begin position="286"/>
        <end position="304"/>
    </location>
</feature>
<keyword evidence="8" id="KW-0997">Cell inner membrane</keyword>
<keyword evidence="5 8" id="KW-0812">Transmembrane</keyword>
<dbReference type="InterPro" id="IPR020846">
    <property type="entry name" value="MFS_dom"/>
</dbReference>
<evidence type="ECO:0000256" key="6">
    <source>
        <dbReference type="ARBA" id="ARBA00022989"/>
    </source>
</evidence>
<feature type="transmembrane region" description="Helical" evidence="8">
    <location>
        <begin position="52"/>
        <end position="71"/>
    </location>
</feature>
<dbReference type="RefSeq" id="WP_307344530.1">
    <property type="nucleotide sequence ID" value="NZ_JAUSVS010000001.1"/>
</dbReference>
<feature type="transmembrane region" description="Helical" evidence="8">
    <location>
        <begin position="141"/>
        <end position="165"/>
    </location>
</feature>
<feature type="transmembrane region" description="Helical" evidence="8">
    <location>
        <begin position="349"/>
        <end position="367"/>
    </location>
</feature>
<feature type="transmembrane region" description="Helical" evidence="8">
    <location>
        <begin position="221"/>
        <end position="239"/>
    </location>
</feature>
<evidence type="ECO:0000256" key="3">
    <source>
        <dbReference type="ARBA" id="ARBA00022448"/>
    </source>
</evidence>
<evidence type="ECO:0000256" key="4">
    <source>
        <dbReference type="ARBA" id="ARBA00022475"/>
    </source>
</evidence>
<evidence type="ECO:0000313" key="10">
    <source>
        <dbReference type="EMBL" id="MDQ0462320.1"/>
    </source>
</evidence>
<evidence type="ECO:0000256" key="7">
    <source>
        <dbReference type="ARBA" id="ARBA00023136"/>
    </source>
</evidence>
<dbReference type="Pfam" id="PF07690">
    <property type="entry name" value="MFS_1"/>
    <property type="match status" value="1"/>
</dbReference>
<dbReference type="InterPro" id="IPR004812">
    <property type="entry name" value="Efflux_drug-R_Bcr/CmlA"/>
</dbReference>
<feature type="transmembrane region" description="Helical" evidence="8">
    <location>
        <begin position="379"/>
        <end position="399"/>
    </location>
</feature>
<feature type="transmembrane region" description="Helical" evidence="8">
    <location>
        <begin position="12"/>
        <end position="32"/>
    </location>
</feature>
<organism evidence="10 11">
    <name type="scientific">Caulobacter ginsengisoli</name>
    <dbReference type="NCBI Taxonomy" id="400775"/>
    <lineage>
        <taxon>Bacteria</taxon>
        <taxon>Pseudomonadati</taxon>
        <taxon>Pseudomonadota</taxon>
        <taxon>Alphaproteobacteria</taxon>
        <taxon>Caulobacterales</taxon>
        <taxon>Caulobacteraceae</taxon>
        <taxon>Caulobacter</taxon>
    </lineage>
</organism>
<keyword evidence="4" id="KW-1003">Cell membrane</keyword>
<sequence length="406" mass="42464">MTIPPDNARPAPTPWGLIILLGAMTGFAPVSIDMYLPALPSIGKTLGASAGATQATLSAFLAGMAIGQFIYGPASDRFGRRAPVMVGAVVYMAASVLCALAPSIEWLIAGRFLQALGGCAGAVIARAVVRDRFGHTDTARVLSLLMLIMGLAPILTPLAGGWVMLVAGWRGIFWLLAGFGVAICVAVMLFLTESRSDETAALARSENPFRAYAELLRQRRLIGYSLAGALNGAVLFTYISGSPDLIIDQYGFSPQTFGWVFGVNAFGVIGASQVNRWLLRRHHPDYVLGRASLVASGFAILMFADAATGLGGMWLLLPLLFMTLASYGLMQGNTMAGALSVDPRRAGSISALMGGMSFGVGAFASWASGAFHDGTARPMTGVMLVALLGSAAAIWLLALPRDQAGD</sequence>
<keyword evidence="11" id="KW-1185">Reference proteome</keyword>
<dbReference type="CDD" id="cd17320">
    <property type="entry name" value="MFS_MdfA_MDR_like"/>
    <property type="match status" value="1"/>
</dbReference>
<dbReference type="PANTHER" id="PTHR23502">
    <property type="entry name" value="MAJOR FACILITATOR SUPERFAMILY"/>
    <property type="match status" value="1"/>
</dbReference>
<gene>
    <name evidence="10" type="ORF">QO010_000068</name>
</gene>
<comment type="subcellular location">
    <subcellularLocation>
        <location evidence="8">Cell inner membrane</location>
        <topology evidence="8">Multi-pass membrane protein</topology>
    </subcellularLocation>
    <subcellularLocation>
        <location evidence="1">Cell membrane</location>
        <topology evidence="1">Multi-pass membrane protein</topology>
    </subcellularLocation>
</comment>
<proteinExistence type="inferred from homology"/>
<feature type="transmembrane region" description="Helical" evidence="8">
    <location>
        <begin position="171"/>
        <end position="191"/>
    </location>
</feature>
<dbReference type="InterPro" id="IPR036259">
    <property type="entry name" value="MFS_trans_sf"/>
</dbReference>
<dbReference type="InterPro" id="IPR011701">
    <property type="entry name" value="MFS"/>
</dbReference>
<evidence type="ECO:0000256" key="2">
    <source>
        <dbReference type="ARBA" id="ARBA00006236"/>
    </source>
</evidence>
<feature type="domain" description="Major facilitator superfamily (MFS) profile" evidence="9">
    <location>
        <begin position="17"/>
        <end position="403"/>
    </location>
</feature>
<feature type="transmembrane region" description="Helical" evidence="8">
    <location>
        <begin position="83"/>
        <end position="102"/>
    </location>
</feature>
<name>A0ABU0IJY5_9CAUL</name>
<evidence type="ECO:0000256" key="1">
    <source>
        <dbReference type="ARBA" id="ARBA00004651"/>
    </source>
</evidence>
<evidence type="ECO:0000313" key="11">
    <source>
        <dbReference type="Proteomes" id="UP001228905"/>
    </source>
</evidence>
<dbReference type="PANTHER" id="PTHR23502:SF132">
    <property type="entry name" value="POLYAMINE TRANSPORTER 2-RELATED"/>
    <property type="match status" value="1"/>
</dbReference>
<evidence type="ECO:0000256" key="5">
    <source>
        <dbReference type="ARBA" id="ARBA00022692"/>
    </source>
</evidence>
<evidence type="ECO:0000256" key="8">
    <source>
        <dbReference type="RuleBase" id="RU365088"/>
    </source>
</evidence>
<dbReference type="SUPFAM" id="SSF103473">
    <property type="entry name" value="MFS general substrate transporter"/>
    <property type="match status" value="1"/>
</dbReference>
<keyword evidence="7 8" id="KW-0472">Membrane</keyword>
<keyword evidence="3 8" id="KW-0813">Transport</keyword>
<comment type="caution">
    <text evidence="10">The sequence shown here is derived from an EMBL/GenBank/DDBJ whole genome shotgun (WGS) entry which is preliminary data.</text>
</comment>